<feature type="compositionally biased region" description="Low complexity" evidence="4">
    <location>
        <begin position="80"/>
        <end position="103"/>
    </location>
</feature>
<name>A0A835YGE0_9CHLO</name>
<dbReference type="Gene3D" id="3.30.710.10">
    <property type="entry name" value="Potassium Channel Kv1.1, Chain A"/>
    <property type="match status" value="1"/>
</dbReference>
<accession>A0A835YGE0</accession>
<dbReference type="InterPro" id="IPR011042">
    <property type="entry name" value="6-blade_b-propeller_TolB-like"/>
</dbReference>
<dbReference type="AlphaFoldDB" id="A0A835YGE0"/>
<comment type="caution">
    <text evidence="6">The sequence shown here is derived from an EMBL/GenBank/DDBJ whole genome shotgun (WGS) entry which is preliminary data.</text>
</comment>
<proteinExistence type="predicted"/>
<evidence type="ECO:0000256" key="4">
    <source>
        <dbReference type="SAM" id="MobiDB-lite"/>
    </source>
</evidence>
<reference evidence="6" key="1">
    <citation type="journal article" date="2020" name="bioRxiv">
        <title>Comparative genomics of Chlamydomonas.</title>
        <authorList>
            <person name="Craig R.J."/>
            <person name="Hasan A.R."/>
            <person name="Ness R.W."/>
            <person name="Keightley P.D."/>
        </authorList>
    </citation>
    <scope>NUCLEOTIDE SEQUENCE</scope>
    <source>
        <strain evidence="6">CCAP 11/70</strain>
    </source>
</reference>
<keyword evidence="7" id="KW-1185">Reference proteome</keyword>
<dbReference type="Gene3D" id="2.120.10.30">
    <property type="entry name" value="TolB, C-terminal domain"/>
    <property type="match status" value="1"/>
</dbReference>
<dbReference type="PROSITE" id="PS50097">
    <property type="entry name" value="BTB"/>
    <property type="match status" value="1"/>
</dbReference>
<dbReference type="InterPro" id="IPR011333">
    <property type="entry name" value="SKP1/BTB/POZ_sf"/>
</dbReference>
<dbReference type="InterPro" id="IPR044515">
    <property type="entry name" value="ABTB1"/>
</dbReference>
<feature type="region of interest" description="Disordered" evidence="4">
    <location>
        <begin position="17"/>
        <end position="42"/>
    </location>
</feature>
<feature type="compositionally biased region" description="Low complexity" evidence="4">
    <location>
        <begin position="115"/>
        <end position="128"/>
    </location>
</feature>
<evidence type="ECO:0000313" key="6">
    <source>
        <dbReference type="EMBL" id="KAG2500451.1"/>
    </source>
</evidence>
<feature type="compositionally biased region" description="Basic and acidic residues" evidence="4">
    <location>
        <begin position="409"/>
        <end position="428"/>
    </location>
</feature>
<feature type="domain" description="BTB" evidence="5">
    <location>
        <begin position="470"/>
        <end position="539"/>
    </location>
</feature>
<dbReference type="GO" id="GO:0005737">
    <property type="term" value="C:cytoplasm"/>
    <property type="evidence" value="ECO:0007669"/>
    <property type="project" value="TreeGrafter"/>
</dbReference>
<dbReference type="OrthoDB" id="534632at2759"/>
<organism evidence="6 7">
    <name type="scientific">Edaphochlamys debaryana</name>
    <dbReference type="NCBI Taxonomy" id="47281"/>
    <lineage>
        <taxon>Eukaryota</taxon>
        <taxon>Viridiplantae</taxon>
        <taxon>Chlorophyta</taxon>
        <taxon>core chlorophytes</taxon>
        <taxon>Chlorophyceae</taxon>
        <taxon>CS clade</taxon>
        <taxon>Chlamydomonadales</taxon>
        <taxon>Chlamydomonadales incertae sedis</taxon>
        <taxon>Edaphochlamys</taxon>
    </lineage>
</organism>
<feature type="region of interest" description="Disordered" evidence="4">
    <location>
        <begin position="75"/>
        <end position="134"/>
    </location>
</feature>
<sequence length="671" mass="67843">MFLGVGNAVARLTGDDGAEVVAGSPDEDGELDGHGSDARLDSPQFLCSDGRGALYCRGGEEGDRIVRLALPPTWQAGFESRSGSGSESRSGSRGGPTPSQPSSHAAGIFGSQSCPAYGTPPAAAATPLEPQPKPRVHVTTLPLFTPSSIAGLAYVASPPNASSNTSSSNGSNGSNGCNGYLVVATETALYRLQLPDPTSDGGSNSSDGSGTATDGTRSSNSSSSDAGTATSGSGGSSGGGRICAALEPLAGLQGARGNADGAGAVARFHNICGVVADAGGAVFVADRVPGERGGTSLRRVAPDGKVTSLVTGIEGPQSRPAILPNGYMALCNMNGYSVLVLDLGLKPAPLLPLSTPQPTSATPSPAAQAVLPAAPATPPTRTCSTPHAHHLPISLGPGGLVYPALSAGDRSRSGSLDRARSGSLDRVRSGSMDGRSRLGSMGGGYGAGRAARSLASDLAALLDGPPDDTSDIVLVVGARRFDLHRNILCARCDYFKRRLAGFKPHPDGLILEFKLADADPDAAAVAVRYIYTGSADIPPALAPAVAELADRLLLPELCAEAQAAVLGGVTPEGVVGLMLWAEARGAAFDPLLAQLKAWCVQHYEQVARVCRGGLGRLAERPGLMAEVLEGVAARGAGGAGGYRAPHSPRTPHSPRVPHSPRSSCPVIPEAL</sequence>
<evidence type="ECO:0000256" key="1">
    <source>
        <dbReference type="ARBA" id="ARBA00004906"/>
    </source>
</evidence>
<dbReference type="PANTHER" id="PTHR46231:SF1">
    <property type="entry name" value="ANKYRIN REPEAT AND BTB_POZ DOMAIN-CONTAINING PROTEIN 1"/>
    <property type="match status" value="1"/>
</dbReference>
<dbReference type="EMBL" id="JAEHOE010000004">
    <property type="protein sequence ID" value="KAG2500451.1"/>
    <property type="molecule type" value="Genomic_DNA"/>
</dbReference>
<protein>
    <recommendedName>
        <fullName evidence="5">BTB domain-containing protein</fullName>
    </recommendedName>
</protein>
<comment type="pathway">
    <text evidence="1">Protein modification; protein ubiquitination.</text>
</comment>
<dbReference type="PANTHER" id="PTHR46231">
    <property type="entry name" value="ANKYRIN REPEAT AND BTB/POZ DOMAIN-CONTAINING PROTEIN 1"/>
    <property type="match status" value="1"/>
</dbReference>
<keyword evidence="3" id="KW-0040">ANK repeat</keyword>
<evidence type="ECO:0000256" key="3">
    <source>
        <dbReference type="ARBA" id="ARBA00023043"/>
    </source>
</evidence>
<dbReference type="SUPFAM" id="SSF54695">
    <property type="entry name" value="POZ domain"/>
    <property type="match status" value="1"/>
</dbReference>
<dbReference type="SMART" id="SM00225">
    <property type="entry name" value="BTB"/>
    <property type="match status" value="1"/>
</dbReference>
<gene>
    <name evidence="6" type="ORF">HYH03_002018</name>
</gene>
<dbReference type="InterPro" id="IPR000210">
    <property type="entry name" value="BTB/POZ_dom"/>
</dbReference>
<evidence type="ECO:0000259" key="5">
    <source>
        <dbReference type="PROSITE" id="PS50097"/>
    </source>
</evidence>
<feature type="region of interest" description="Disordered" evidence="4">
    <location>
        <begin position="193"/>
        <end position="238"/>
    </location>
</feature>
<keyword evidence="2" id="KW-0677">Repeat</keyword>
<dbReference type="Proteomes" id="UP000612055">
    <property type="component" value="Unassembled WGS sequence"/>
</dbReference>
<feature type="region of interest" description="Disordered" evidence="4">
    <location>
        <begin position="638"/>
        <end position="671"/>
    </location>
</feature>
<feature type="compositionally biased region" description="Basic and acidic residues" evidence="4">
    <location>
        <begin position="31"/>
        <end position="40"/>
    </location>
</feature>
<dbReference type="Pfam" id="PF00651">
    <property type="entry name" value="BTB"/>
    <property type="match status" value="1"/>
</dbReference>
<evidence type="ECO:0000256" key="2">
    <source>
        <dbReference type="ARBA" id="ARBA00022737"/>
    </source>
</evidence>
<dbReference type="CDD" id="cd18186">
    <property type="entry name" value="BTB_POZ_ZBTB_KLHL-like"/>
    <property type="match status" value="1"/>
</dbReference>
<feature type="compositionally biased region" description="Low complexity" evidence="4">
    <location>
        <begin position="429"/>
        <end position="439"/>
    </location>
</feature>
<evidence type="ECO:0000313" key="7">
    <source>
        <dbReference type="Proteomes" id="UP000612055"/>
    </source>
</evidence>
<feature type="region of interest" description="Disordered" evidence="4">
    <location>
        <begin position="408"/>
        <end position="441"/>
    </location>
</feature>
<dbReference type="GO" id="GO:0000151">
    <property type="term" value="C:ubiquitin ligase complex"/>
    <property type="evidence" value="ECO:0007669"/>
    <property type="project" value="TreeGrafter"/>
</dbReference>
<feature type="compositionally biased region" description="Low complexity" evidence="4">
    <location>
        <begin position="196"/>
        <end position="231"/>
    </location>
</feature>
<dbReference type="SUPFAM" id="SSF63829">
    <property type="entry name" value="Calcium-dependent phosphotriesterase"/>
    <property type="match status" value="1"/>
</dbReference>